<dbReference type="GO" id="GO:0016020">
    <property type="term" value="C:membrane"/>
    <property type="evidence" value="ECO:0007669"/>
    <property type="project" value="UniProtKB-SubCell"/>
</dbReference>
<organism evidence="8 9">
    <name type="scientific">Streptomyces globosus</name>
    <dbReference type="NCBI Taxonomy" id="68209"/>
    <lineage>
        <taxon>Bacteria</taxon>
        <taxon>Bacillati</taxon>
        <taxon>Actinomycetota</taxon>
        <taxon>Actinomycetes</taxon>
        <taxon>Kitasatosporales</taxon>
        <taxon>Streptomycetaceae</taxon>
        <taxon>Streptomyces</taxon>
    </lineage>
</organism>
<evidence type="ECO:0000256" key="3">
    <source>
        <dbReference type="ARBA" id="ARBA00022989"/>
    </source>
</evidence>
<keyword evidence="9" id="KW-1185">Reference proteome</keyword>
<dbReference type="Proteomes" id="UP000252004">
    <property type="component" value="Chromosome"/>
</dbReference>
<reference evidence="8 9" key="1">
    <citation type="submission" date="2018-01" db="EMBL/GenBank/DDBJ databases">
        <title>Draft genome Sequence of streptomyces globosus LZH-48.</title>
        <authorList>
            <person name="Ran K."/>
            <person name="Li Z."/>
            <person name="Wei S."/>
            <person name="Dong R."/>
        </authorList>
    </citation>
    <scope>NUCLEOTIDE SEQUENCE [LARGE SCALE GENOMIC DNA]</scope>
    <source>
        <strain evidence="8 9">LZH-48</strain>
    </source>
</reference>
<comment type="subcellular location">
    <subcellularLocation>
        <location evidence="1">Membrane</location>
        <topology evidence="1">Multi-pass membrane protein</topology>
    </subcellularLocation>
</comment>
<keyword evidence="3 6" id="KW-1133">Transmembrane helix</keyword>
<evidence type="ECO:0000256" key="2">
    <source>
        <dbReference type="ARBA" id="ARBA00022692"/>
    </source>
</evidence>
<evidence type="ECO:0000256" key="4">
    <source>
        <dbReference type="ARBA" id="ARBA00023136"/>
    </source>
</evidence>
<keyword evidence="2 6" id="KW-0812">Transmembrane</keyword>
<name>A0A344U3F6_9ACTN</name>
<feature type="transmembrane region" description="Helical" evidence="6">
    <location>
        <begin position="67"/>
        <end position="93"/>
    </location>
</feature>
<feature type="domain" description="SLC26A/SulP transporter" evidence="7">
    <location>
        <begin position="61"/>
        <end position="122"/>
    </location>
</feature>
<evidence type="ECO:0000256" key="1">
    <source>
        <dbReference type="ARBA" id="ARBA00004141"/>
    </source>
</evidence>
<dbReference type="InterPro" id="IPR011547">
    <property type="entry name" value="SLC26A/SulP_dom"/>
</dbReference>
<evidence type="ECO:0000313" key="9">
    <source>
        <dbReference type="Proteomes" id="UP000252004"/>
    </source>
</evidence>
<evidence type="ECO:0000256" key="6">
    <source>
        <dbReference type="SAM" id="Phobius"/>
    </source>
</evidence>
<proteinExistence type="predicted"/>
<sequence>MRGLRDDGLRGPDGVVKAVVMWGWDAVAGRIWPKVPRNPGPGDHKRLPEGRSLLSSPTHRSPVLHGVWLLLFAALFPAALSAIPVAALAGVLIHAGAKLLPAKELGPRWREHRGEAVVLAVTAIAIVATDMFEGVPPSSPHRYSPRLAPSVPCRIRYAARRASGPPPPH</sequence>
<accession>A0A344U3F6</accession>
<dbReference type="Pfam" id="PF00916">
    <property type="entry name" value="Sulfate_transp"/>
    <property type="match status" value="1"/>
</dbReference>
<protein>
    <recommendedName>
        <fullName evidence="7">SLC26A/SulP transporter domain-containing protein</fullName>
    </recommendedName>
</protein>
<evidence type="ECO:0000313" key="8">
    <source>
        <dbReference type="EMBL" id="AXE25427.1"/>
    </source>
</evidence>
<evidence type="ECO:0000259" key="7">
    <source>
        <dbReference type="Pfam" id="PF00916"/>
    </source>
</evidence>
<keyword evidence="4 6" id="KW-0472">Membrane</keyword>
<gene>
    <name evidence="8" type="ORF">C0216_20000</name>
</gene>
<evidence type="ECO:0000256" key="5">
    <source>
        <dbReference type="SAM" id="MobiDB-lite"/>
    </source>
</evidence>
<dbReference type="EMBL" id="CP030862">
    <property type="protein sequence ID" value="AXE25427.1"/>
    <property type="molecule type" value="Genomic_DNA"/>
</dbReference>
<feature type="region of interest" description="Disordered" evidence="5">
    <location>
        <begin position="35"/>
        <end position="57"/>
    </location>
</feature>
<dbReference type="KEGG" id="sgz:C0216_20000"/>
<dbReference type="AlphaFoldDB" id="A0A344U3F6"/>